<accession>A0A1W0D917</accession>
<evidence type="ECO:0000313" key="2">
    <source>
        <dbReference type="Proteomes" id="UP000192721"/>
    </source>
</evidence>
<dbReference type="Pfam" id="PF20398">
    <property type="entry name" value="DUF6691"/>
    <property type="match status" value="1"/>
</dbReference>
<gene>
    <name evidence="1" type="ORF">B0T45_01975</name>
</gene>
<comment type="caution">
    <text evidence="1">The sequence shown here is derived from an EMBL/GenBank/DDBJ whole genome shotgun (WGS) entry which is preliminary data.</text>
</comment>
<reference evidence="1 2" key="1">
    <citation type="submission" date="2017-02" db="EMBL/GenBank/DDBJ databases">
        <title>Chromobacterium haemolyticum H5244.</title>
        <authorList>
            <person name="Gulvik C.A."/>
        </authorList>
    </citation>
    <scope>NUCLEOTIDE SEQUENCE [LARGE SCALE GENOMIC DNA]</scope>
    <source>
        <strain evidence="1 2">H5244</strain>
    </source>
</reference>
<dbReference type="Proteomes" id="UP000192721">
    <property type="component" value="Unassembled WGS sequence"/>
</dbReference>
<dbReference type="EMBL" id="MUKV01000002">
    <property type="protein sequence ID" value="OQS43505.1"/>
    <property type="molecule type" value="Genomic_DNA"/>
</dbReference>
<dbReference type="AlphaFoldDB" id="A0A1W0D917"/>
<protein>
    <submittedName>
        <fullName evidence="1">Uncharacterized protein</fullName>
    </submittedName>
</protein>
<proteinExistence type="predicted"/>
<name>A0A1W0D917_9NEIS</name>
<organism evidence="1 2">
    <name type="scientific">Chromobacterium haemolyticum</name>
    <dbReference type="NCBI Taxonomy" id="394935"/>
    <lineage>
        <taxon>Bacteria</taxon>
        <taxon>Pseudomonadati</taxon>
        <taxon>Pseudomonadota</taxon>
        <taxon>Betaproteobacteria</taxon>
        <taxon>Neisseriales</taxon>
        <taxon>Chromobacteriaceae</taxon>
        <taxon>Chromobacterium</taxon>
    </lineage>
</organism>
<dbReference type="InterPro" id="IPR046513">
    <property type="entry name" value="DUF6691"/>
</dbReference>
<dbReference type="OrthoDB" id="9790409at2"/>
<sequence length="142" mass="14845">MTAEWKRLLSMAGAGLLFGLGLLLSGMGNPAKVLAFLDLGGAWDPSLALVMAGAVAMAWPAFRLAERRPRALLGEPTQLPAKTPLTRRLIGGSLLFGVGWGLAGICPGPALLLGGMALPQSAWFLPAMAAGLWLAGRWERRG</sequence>
<evidence type="ECO:0000313" key="1">
    <source>
        <dbReference type="EMBL" id="OQS43505.1"/>
    </source>
</evidence>